<gene>
    <name evidence="3" type="ORF">LHJ74_22190</name>
</gene>
<evidence type="ECO:0000256" key="1">
    <source>
        <dbReference type="SAM" id="MobiDB-lite"/>
    </source>
</evidence>
<dbReference type="EMBL" id="JAJAGO010000010">
    <property type="protein sequence ID" value="MCT2592585.1"/>
    <property type="molecule type" value="Genomic_DNA"/>
</dbReference>
<keyword evidence="2" id="KW-0812">Transmembrane</keyword>
<comment type="caution">
    <text evidence="3">The sequence shown here is derived from an EMBL/GenBank/DDBJ whole genome shotgun (WGS) entry which is preliminary data.</text>
</comment>
<name>A0ABT2JZ27_9ACTN</name>
<dbReference type="RefSeq" id="WP_260219905.1">
    <property type="nucleotide sequence ID" value="NZ_JAJAGO010000010.1"/>
</dbReference>
<organism evidence="3 4">
    <name type="scientific">Streptomyces gossypii</name>
    <dbReference type="NCBI Taxonomy" id="2883101"/>
    <lineage>
        <taxon>Bacteria</taxon>
        <taxon>Bacillati</taxon>
        <taxon>Actinomycetota</taxon>
        <taxon>Actinomycetes</taxon>
        <taxon>Kitasatosporales</taxon>
        <taxon>Streptomycetaceae</taxon>
        <taxon>Streptomyces</taxon>
    </lineage>
</organism>
<feature type="transmembrane region" description="Helical" evidence="2">
    <location>
        <begin position="60"/>
        <end position="77"/>
    </location>
</feature>
<keyword evidence="4" id="KW-1185">Reference proteome</keyword>
<accession>A0ABT2JZ27</accession>
<evidence type="ECO:0000313" key="4">
    <source>
        <dbReference type="Proteomes" id="UP001156389"/>
    </source>
</evidence>
<evidence type="ECO:0008006" key="5">
    <source>
        <dbReference type="Google" id="ProtNLM"/>
    </source>
</evidence>
<proteinExistence type="predicted"/>
<feature type="transmembrane region" description="Helical" evidence="2">
    <location>
        <begin position="7"/>
        <end position="26"/>
    </location>
</feature>
<dbReference type="Proteomes" id="UP001156389">
    <property type="component" value="Unassembled WGS sequence"/>
</dbReference>
<protein>
    <recommendedName>
        <fullName evidence="5">Integral membrane protein</fullName>
    </recommendedName>
</protein>
<feature type="transmembrane region" description="Helical" evidence="2">
    <location>
        <begin position="295"/>
        <end position="313"/>
    </location>
</feature>
<feature type="region of interest" description="Disordered" evidence="1">
    <location>
        <begin position="371"/>
        <end position="431"/>
    </location>
</feature>
<feature type="compositionally biased region" description="Pro residues" evidence="1">
    <location>
        <begin position="393"/>
        <end position="431"/>
    </location>
</feature>
<evidence type="ECO:0000256" key="2">
    <source>
        <dbReference type="SAM" id="Phobius"/>
    </source>
</evidence>
<feature type="compositionally biased region" description="Low complexity" evidence="1">
    <location>
        <begin position="383"/>
        <end position="392"/>
    </location>
</feature>
<feature type="compositionally biased region" description="Low complexity" evidence="1">
    <location>
        <begin position="315"/>
        <end position="331"/>
    </location>
</feature>
<sequence>MSTNARITGGIFCLLFALHTWTWVLYDLFEQGTGGIWDLWTRSAPSAAMDSMPATSAGDAGLGLLQLAAAFAAFTAAGSAGGLLAVTCALTFAYRVPVIWHAASHEESSPWYTVQGFFDDASLDAALISCGWVAVFTGVLAVVLLAGRQEWPPAPNPYEPSPEPPLPSESPQLPTKAGAVVIAVCLGIMTAYGIGWNIHTAAESGGETWRQYFLGEHAVLQLLDVAPAWRWTMLAVIGAVGVSLAANRRVSARGFAFGVVLAVLPEAVTTLWQYADSERLFELDERARMPDLMRKVELLLTLVGGLAVLALGVRPGTPVTPEGPEEVPFTPLTVELDPYDPHAGPHQQYAQPYQPYQPQAYGQAVPYQQHPAPYLQYPPPYQQAPQYQQPQRQHPPPHYAQPYPPPPQHGPPAAHGPPVVPPPPPGPPPGY</sequence>
<evidence type="ECO:0000313" key="3">
    <source>
        <dbReference type="EMBL" id="MCT2592585.1"/>
    </source>
</evidence>
<keyword evidence="2" id="KW-1133">Transmembrane helix</keyword>
<reference evidence="3 4" key="1">
    <citation type="submission" date="2021-10" db="EMBL/GenBank/DDBJ databases">
        <title>Streptomyces gossypii sp. nov., isolated from soil collected from cotton field.</title>
        <authorList>
            <person name="Ge X."/>
            <person name="Chen X."/>
            <person name="Liu W."/>
        </authorList>
    </citation>
    <scope>NUCLEOTIDE SEQUENCE [LARGE SCALE GENOMIC DNA]</scope>
    <source>
        <strain evidence="3 4">N2-109</strain>
    </source>
</reference>
<feature type="transmembrane region" description="Helical" evidence="2">
    <location>
        <begin position="177"/>
        <end position="198"/>
    </location>
</feature>
<feature type="transmembrane region" description="Helical" evidence="2">
    <location>
        <begin position="123"/>
        <end position="146"/>
    </location>
</feature>
<keyword evidence="2" id="KW-0472">Membrane</keyword>
<feature type="region of interest" description="Disordered" evidence="1">
    <location>
        <begin position="315"/>
        <end position="350"/>
    </location>
</feature>